<keyword evidence="8 13" id="KW-0235">DNA replication</keyword>
<evidence type="ECO:0000313" key="16">
    <source>
        <dbReference type="Proteomes" id="UP000214355"/>
    </source>
</evidence>
<dbReference type="HAMAP" id="MF_01902">
    <property type="entry name" value="DNApol_error_prone"/>
    <property type="match status" value="1"/>
</dbReference>
<dbReference type="NCBIfam" id="TIGR00594">
    <property type="entry name" value="polc"/>
    <property type="match status" value="1"/>
</dbReference>
<dbReference type="InterPro" id="IPR011708">
    <property type="entry name" value="DNA_pol3_alpha_NTPase_dom"/>
</dbReference>
<dbReference type="GO" id="GO:0008408">
    <property type="term" value="F:3'-5' exonuclease activity"/>
    <property type="evidence" value="ECO:0007669"/>
    <property type="project" value="InterPro"/>
</dbReference>
<dbReference type="GO" id="GO:0005737">
    <property type="term" value="C:cytoplasm"/>
    <property type="evidence" value="ECO:0007669"/>
    <property type="project" value="UniProtKB-SubCell"/>
</dbReference>
<evidence type="ECO:0000256" key="4">
    <source>
        <dbReference type="ARBA" id="ARBA00017273"/>
    </source>
</evidence>
<keyword evidence="9 13" id="KW-0227">DNA damage</keyword>
<dbReference type="Gene3D" id="3.20.20.140">
    <property type="entry name" value="Metal-dependent hydrolases"/>
    <property type="match status" value="1"/>
</dbReference>
<evidence type="ECO:0000259" key="14">
    <source>
        <dbReference type="SMART" id="SM00481"/>
    </source>
</evidence>
<evidence type="ECO:0000256" key="7">
    <source>
        <dbReference type="ARBA" id="ARBA00022695"/>
    </source>
</evidence>
<gene>
    <name evidence="13" type="primary">dnaE2</name>
    <name evidence="15" type="ORF">SAMN04489737_1325</name>
</gene>
<dbReference type="InterPro" id="IPR004365">
    <property type="entry name" value="NA-bd_OB_tRNA"/>
</dbReference>
<dbReference type="InterPro" id="IPR016195">
    <property type="entry name" value="Pol/histidinol_Pase-like"/>
</dbReference>
<dbReference type="Gene3D" id="1.10.150.870">
    <property type="match status" value="1"/>
</dbReference>
<keyword evidence="5 13" id="KW-0963">Cytoplasm</keyword>
<evidence type="ECO:0000256" key="5">
    <source>
        <dbReference type="ARBA" id="ARBA00022490"/>
    </source>
</evidence>
<keyword evidence="7 13" id="KW-0548">Nucleotidyltransferase</keyword>
<proteinExistence type="inferred from homology"/>
<dbReference type="RefSeq" id="WP_091281315.1">
    <property type="nucleotide sequence ID" value="NZ_JABAPH010000013.1"/>
</dbReference>
<comment type="similarity">
    <text evidence="2 13">Belongs to the DNA polymerase type-C family. DnaE2 subfamily.</text>
</comment>
<dbReference type="Pfam" id="PF01336">
    <property type="entry name" value="tRNA_anti-codon"/>
    <property type="match status" value="1"/>
</dbReference>
<comment type="function">
    <text evidence="13">DNA polymerase involved in damage-induced mutagenesis and translesion synthesis (TLS). It is not the major replicative DNA polymerase.</text>
</comment>
<dbReference type="NCBIfam" id="NF004225">
    <property type="entry name" value="PRK05672.1"/>
    <property type="match status" value="1"/>
</dbReference>
<dbReference type="Pfam" id="PF07733">
    <property type="entry name" value="DNA_pol3_alpha"/>
    <property type="match status" value="1"/>
</dbReference>
<dbReference type="EMBL" id="LT629804">
    <property type="protein sequence ID" value="SDU80828.1"/>
    <property type="molecule type" value="Genomic_DNA"/>
</dbReference>
<name>A0A1H2LJM2_9ACTO</name>
<dbReference type="SUPFAM" id="SSF160975">
    <property type="entry name" value="AF1531-like"/>
    <property type="match status" value="1"/>
</dbReference>
<dbReference type="EC" id="2.7.7.7" evidence="3 13"/>
<feature type="domain" description="Polymerase/histidinol phosphatase N-terminal" evidence="14">
    <location>
        <begin position="5"/>
        <end position="72"/>
    </location>
</feature>
<evidence type="ECO:0000256" key="9">
    <source>
        <dbReference type="ARBA" id="ARBA00022763"/>
    </source>
</evidence>
<evidence type="ECO:0000256" key="10">
    <source>
        <dbReference type="ARBA" id="ARBA00022932"/>
    </source>
</evidence>
<dbReference type="GO" id="GO:0006281">
    <property type="term" value="P:DNA repair"/>
    <property type="evidence" value="ECO:0007669"/>
    <property type="project" value="UniProtKB-UniRule"/>
</dbReference>
<dbReference type="PANTHER" id="PTHR32294:SF4">
    <property type="entry name" value="ERROR-PRONE DNA POLYMERASE"/>
    <property type="match status" value="1"/>
</dbReference>
<evidence type="ECO:0000313" key="15">
    <source>
        <dbReference type="EMBL" id="SDU80828.1"/>
    </source>
</evidence>
<dbReference type="GeneID" id="65345058"/>
<comment type="subcellular location">
    <subcellularLocation>
        <location evidence="1 13">Cytoplasm</location>
    </subcellularLocation>
</comment>
<evidence type="ECO:0000256" key="12">
    <source>
        <dbReference type="ARBA" id="ARBA00049244"/>
    </source>
</evidence>
<dbReference type="SUPFAM" id="SSF89550">
    <property type="entry name" value="PHP domain-like"/>
    <property type="match status" value="1"/>
</dbReference>
<keyword evidence="6 13" id="KW-0808">Transferase</keyword>
<dbReference type="Pfam" id="PF14579">
    <property type="entry name" value="HHH_6"/>
    <property type="match status" value="1"/>
</dbReference>
<dbReference type="STRING" id="131112.SAMN04489737_1325"/>
<dbReference type="Proteomes" id="UP000214355">
    <property type="component" value="Chromosome I"/>
</dbReference>
<accession>A0A1H2LJM2</accession>
<dbReference type="CDD" id="cd04485">
    <property type="entry name" value="DnaE_OBF"/>
    <property type="match status" value="1"/>
</dbReference>
<dbReference type="InterPro" id="IPR040982">
    <property type="entry name" value="DNA_pol3_finger"/>
</dbReference>
<evidence type="ECO:0000256" key="8">
    <source>
        <dbReference type="ARBA" id="ARBA00022705"/>
    </source>
</evidence>
<dbReference type="GO" id="GO:0003887">
    <property type="term" value="F:DNA-directed DNA polymerase activity"/>
    <property type="evidence" value="ECO:0007669"/>
    <property type="project" value="UniProtKB-UniRule"/>
</dbReference>
<dbReference type="SMART" id="SM00481">
    <property type="entry name" value="POLIIIAc"/>
    <property type="match status" value="1"/>
</dbReference>
<evidence type="ECO:0000256" key="3">
    <source>
        <dbReference type="ARBA" id="ARBA00012417"/>
    </source>
</evidence>
<dbReference type="GO" id="GO:0006260">
    <property type="term" value="P:DNA replication"/>
    <property type="evidence" value="ECO:0007669"/>
    <property type="project" value="UniProtKB-KW"/>
</dbReference>
<dbReference type="InterPro" id="IPR023073">
    <property type="entry name" value="DnaE2"/>
</dbReference>
<evidence type="ECO:0000256" key="1">
    <source>
        <dbReference type="ARBA" id="ARBA00004496"/>
    </source>
</evidence>
<dbReference type="InterPro" id="IPR029460">
    <property type="entry name" value="DNAPol_HHH"/>
</dbReference>
<dbReference type="Pfam" id="PF17657">
    <property type="entry name" value="DNA_pol3_finger"/>
    <property type="match status" value="1"/>
</dbReference>
<keyword evidence="10 13" id="KW-0239">DNA-directed DNA polymerase</keyword>
<dbReference type="Pfam" id="PF02811">
    <property type="entry name" value="PHP"/>
    <property type="match status" value="1"/>
</dbReference>
<evidence type="ECO:0000256" key="2">
    <source>
        <dbReference type="ARBA" id="ARBA00007391"/>
    </source>
</evidence>
<reference evidence="16" key="1">
    <citation type="submission" date="2016-10" db="EMBL/GenBank/DDBJ databases">
        <authorList>
            <person name="Varghese N."/>
            <person name="Submissions S."/>
        </authorList>
    </citation>
    <scope>NUCLEOTIDE SEQUENCE [LARGE SCALE GENOMIC DNA]</scope>
    <source>
        <strain evidence="16">DSM 10002</strain>
    </source>
</reference>
<dbReference type="OrthoDB" id="9803237at2"/>
<organism evidence="15 16">
    <name type="scientific">Arcanobacterium phocae</name>
    <dbReference type="NCBI Taxonomy" id="131112"/>
    <lineage>
        <taxon>Bacteria</taxon>
        <taxon>Bacillati</taxon>
        <taxon>Actinomycetota</taxon>
        <taxon>Actinomycetes</taxon>
        <taxon>Actinomycetales</taxon>
        <taxon>Actinomycetaceae</taxon>
        <taxon>Arcanobacterium</taxon>
    </lineage>
</organism>
<keyword evidence="11 13" id="KW-0234">DNA repair</keyword>
<dbReference type="InterPro" id="IPR003141">
    <property type="entry name" value="Pol/His_phosphatase_N"/>
</dbReference>
<dbReference type="InterPro" id="IPR004805">
    <property type="entry name" value="DnaE2/DnaE/PolC"/>
</dbReference>
<sequence length="1051" mass="117517">MSQYAELHVHSSYSFLTGAADPEELVKRAKELDISALALTDYDGFPGVIRFINAAKNHDMPTVIGSEVRLENDNSHLVVLAKSAHGYRSLSHAIGESLLASQKKSVATYDLQSLATISDESWYVLTGSRHSRLYQTLEKREGIWGKEAAYQSLTKLADLFGKENIVIEMIAYGDPLDRERRKILHEIAIRSGIAYTATGDVHMAYHRQKPLADVLAATKHNATLEQLRPQLSPTPQMLRSYQQMMSLHRDFPQAVEYAAKLGNECAFDFSLITPKLPFFPVPKGHTEETWLRELVTRGAKKRYGDNKEAWQLIEHELDVINHLGFAGYFLIVDEIVNFCHNEGIWCQGRGSAANSAVCFALGITAVDAVKHKMLFERFLSPDRQEPPDIDVDIEAGQREKVIQHIYQRYGRRYAAQVSNVITYRQKSALRDSARALGYGVIDITRWSSGKNKEELSTAIPREVNYIARQMEDLPRHLGIHSGGMVLCDRPILDVCPVEWATKAGRTVVQWDKESCANAGLVKFDLLGLGMLTALRIAFTQIQQQKVYGTNGEPIGLHNIAQDDPRVYDLLCAADTVGVFQVESRAQMATLPRLRPRTFYDIVIEVALVRPGPIQGGSIHPYIARRRGREKVTYAHPLLRPALEKTLGIPLFQEQLMRIAIDTAGFTPAQADELRKAMSAKRSHERIAQLRDQLIQGMRRRGIDSQTAEEIFHKFDAFADFGFPESHAFSFAYLVYASAWLKVYYPEHFYAALLRSQPLGFYSPQSLVADARLHSINILPVDVSFSAEYSTVQKYDGTLIGGDQKRTELVNNHPDSGVRLGLEHISGLGKASTRIIQARKEQPFTSLADLSYRAELSAEHIELLASAGALASLGITRREGIWAAKSSAFSGLRSTHWFQPTIPGTETGIDTKGLPRMSSTDELVADFISTGITPFSHPIEIYRKELEETGIVTISRAVQQPVGTRIYIAGCITHRQRPRTAHGVTFISLEDETGMINVVCSKGFWATYKDHLNSNIVVIRGVLEGQDGAVNFLADKAEKLHAFAPFRSRDFR</sequence>
<dbReference type="PANTHER" id="PTHR32294">
    <property type="entry name" value="DNA POLYMERASE III SUBUNIT ALPHA"/>
    <property type="match status" value="1"/>
</dbReference>
<dbReference type="GO" id="GO:0003676">
    <property type="term" value="F:nucleic acid binding"/>
    <property type="evidence" value="ECO:0007669"/>
    <property type="project" value="InterPro"/>
</dbReference>
<evidence type="ECO:0000256" key="11">
    <source>
        <dbReference type="ARBA" id="ARBA00023204"/>
    </source>
</evidence>
<evidence type="ECO:0000256" key="6">
    <source>
        <dbReference type="ARBA" id="ARBA00022679"/>
    </source>
</evidence>
<dbReference type="InterPro" id="IPR004013">
    <property type="entry name" value="PHP_dom"/>
</dbReference>
<dbReference type="AlphaFoldDB" id="A0A1H2LJM2"/>
<keyword evidence="16" id="KW-1185">Reference proteome</keyword>
<comment type="catalytic activity">
    <reaction evidence="12 13">
        <text>DNA(n) + a 2'-deoxyribonucleoside 5'-triphosphate = DNA(n+1) + diphosphate</text>
        <dbReference type="Rhea" id="RHEA:22508"/>
        <dbReference type="Rhea" id="RHEA-COMP:17339"/>
        <dbReference type="Rhea" id="RHEA-COMP:17340"/>
        <dbReference type="ChEBI" id="CHEBI:33019"/>
        <dbReference type="ChEBI" id="CHEBI:61560"/>
        <dbReference type="ChEBI" id="CHEBI:173112"/>
        <dbReference type="EC" id="2.7.7.7"/>
    </reaction>
</comment>
<protein>
    <recommendedName>
        <fullName evidence="4 13">Error-prone DNA polymerase</fullName>
        <ecNumber evidence="3 13">2.7.7.7</ecNumber>
    </recommendedName>
</protein>
<evidence type="ECO:0000256" key="13">
    <source>
        <dbReference type="HAMAP-Rule" id="MF_01902"/>
    </source>
</evidence>